<evidence type="ECO:0000313" key="2">
    <source>
        <dbReference type="Proteomes" id="UP000782117"/>
    </source>
</evidence>
<dbReference type="Proteomes" id="UP000782117">
    <property type="component" value="Unassembled WGS sequence"/>
</dbReference>
<name>A0ABS2F7C5_9BACE</name>
<organism evidence="1 2">
    <name type="scientific">Bacteroides caecicola</name>
    <dbReference type="NCBI Taxonomy" id="1462569"/>
    <lineage>
        <taxon>Bacteria</taxon>
        <taxon>Pseudomonadati</taxon>
        <taxon>Bacteroidota</taxon>
        <taxon>Bacteroidia</taxon>
        <taxon>Bacteroidales</taxon>
        <taxon>Bacteroidaceae</taxon>
        <taxon>Bacteroides</taxon>
    </lineage>
</organism>
<protein>
    <recommendedName>
        <fullName evidence="3">6-bladed beta-propeller</fullName>
    </recommendedName>
</protein>
<proteinExistence type="predicted"/>
<comment type="caution">
    <text evidence="1">The sequence shown here is derived from an EMBL/GenBank/DDBJ whole genome shotgun (WGS) entry which is preliminary data.</text>
</comment>
<dbReference type="RefSeq" id="WP_204499836.1">
    <property type="nucleotide sequence ID" value="NZ_JACJKJ010000005.1"/>
</dbReference>
<dbReference type="Pfam" id="PF15869">
    <property type="entry name" value="TolB_like"/>
    <property type="match status" value="1"/>
</dbReference>
<reference evidence="1 2" key="1">
    <citation type="journal article" date="2021" name="Sci. Rep.">
        <title>The distribution of antibiotic resistance genes in chicken gut microbiota commensals.</title>
        <authorList>
            <person name="Juricova H."/>
            <person name="Matiasovicova J."/>
            <person name="Kubasova T."/>
            <person name="Cejkova D."/>
            <person name="Rychlik I."/>
        </authorList>
    </citation>
    <scope>NUCLEOTIDE SEQUENCE [LARGE SCALE GENOMIC DNA]</scope>
    <source>
        <strain evidence="1 2">An768</strain>
    </source>
</reference>
<accession>A0ABS2F7C5</accession>
<gene>
    <name evidence="1" type="ORF">H6A24_06340</name>
</gene>
<keyword evidence="2" id="KW-1185">Reference proteome</keyword>
<dbReference type="EMBL" id="JACJKJ010000005">
    <property type="protein sequence ID" value="MBM6806120.1"/>
    <property type="molecule type" value="Genomic_DNA"/>
</dbReference>
<evidence type="ECO:0000313" key="1">
    <source>
        <dbReference type="EMBL" id="MBM6806120.1"/>
    </source>
</evidence>
<evidence type="ECO:0008006" key="3">
    <source>
        <dbReference type="Google" id="ProtNLM"/>
    </source>
</evidence>
<sequence>MKNEVLIVAFLSVLCFSCTPRSEGGVADFNDVVEITEYDSLYSDRDCLFGPVTDMEISDGIIALSHRNDEYNFSFIDAGDGRLLKRWGRMGEGPNEFLDFGGGFIFSDSSLVFMEQMKKNLVYVPLSGVLSEDSIAIRKEAYPYNVDFRPVVFTLSGGYKIFGGAFSKGRLGIIDRRDSIRECLFDYPFPTEPLDGLFKGNVFQCKLKSKGGKFVVQTFYSDVFEIYQCTEDSVSRIYVSAFSNPPQVVKRNNRYGLDYDASIMGLGAMAVSDELICFLYSPLSVNEFDMQGGASSEVLCFDWTGNKVRKYILPFPVNTFCVDKNYLYGVRENEDESVLYRFPL</sequence>